<dbReference type="AlphaFoldDB" id="A0A9P1HAP8"/>
<sequence length="489" mass="54612">MLILTWVDSDIRLDDELVEERQCHFWEVQYNSDRPSHVYVRNMSLSGTTYIVRKGERIPLSPYAPAGRGWLIEPNTVVQFAGYTVTVQHRYLSPIVEELDVIQQAEYRQFQKDFEICDIVMGSGGQGEVRLALNLRTKEQCVVKIVNLVKMVECAGPRGLHWINRCRREAEVLGQLNHHNVVKLITHYRSAYSVFLFLELASGGDLTSYMLKTRPMRGSDCQGILRQVVSGLRYIHDRGLVHRDLKPCNILLASIPRGTHRVCISDFGCADIFAARRLMSGVGTRGYQAPEVQFRSSPQTTSADMWSLGMVAVDMYGSRPSLARDFIQRCLRIDPNERMTIHEAAEHPFLKNNDAVWSVVERIQEQGIPKVTPITTFGGELIDQLWGSAQNDHPQEEPPLHLLLSKFGISRDEEESSSPEMECSLSQKGSISHLHVGLSEMRRVSSGGRTKPGGSARIGVKGSGSKSARKSAAAARLSVGGSNEAANVR</sequence>
<dbReference type="Proteomes" id="UP000838763">
    <property type="component" value="Unassembled WGS sequence"/>
</dbReference>
<evidence type="ECO:0000256" key="1">
    <source>
        <dbReference type="SAM" id="MobiDB-lite"/>
    </source>
</evidence>
<accession>A0A9P1HAP8</accession>
<dbReference type="InterPro" id="IPR008271">
    <property type="entry name" value="Ser/Thr_kinase_AS"/>
</dbReference>
<organism evidence="3 4">
    <name type="scientific">Parascedosporium putredinis</name>
    <dbReference type="NCBI Taxonomy" id="1442378"/>
    <lineage>
        <taxon>Eukaryota</taxon>
        <taxon>Fungi</taxon>
        <taxon>Dikarya</taxon>
        <taxon>Ascomycota</taxon>
        <taxon>Pezizomycotina</taxon>
        <taxon>Sordariomycetes</taxon>
        <taxon>Hypocreomycetidae</taxon>
        <taxon>Microascales</taxon>
        <taxon>Microascaceae</taxon>
        <taxon>Parascedosporium</taxon>
    </lineage>
</organism>
<feature type="compositionally biased region" description="Polar residues" evidence="1">
    <location>
        <begin position="480"/>
        <end position="489"/>
    </location>
</feature>
<keyword evidence="4" id="KW-1185">Reference proteome</keyword>
<feature type="compositionally biased region" description="Low complexity" evidence="1">
    <location>
        <begin position="463"/>
        <end position="476"/>
    </location>
</feature>
<dbReference type="GO" id="GO:0005524">
    <property type="term" value="F:ATP binding"/>
    <property type="evidence" value="ECO:0007669"/>
    <property type="project" value="InterPro"/>
</dbReference>
<dbReference type="PANTHER" id="PTHR44167:SF29">
    <property type="entry name" value="SERINE_THREONINE PROTEIN KINASE-43"/>
    <property type="match status" value="1"/>
</dbReference>
<gene>
    <name evidence="3" type="ORF">PPNO1_LOCUS8724</name>
</gene>
<protein>
    <recommendedName>
        <fullName evidence="2">Protein kinase domain-containing protein</fullName>
    </recommendedName>
</protein>
<dbReference type="OrthoDB" id="74764at2759"/>
<evidence type="ECO:0000259" key="2">
    <source>
        <dbReference type="PROSITE" id="PS50011"/>
    </source>
</evidence>
<name>A0A9P1HAP8_9PEZI</name>
<dbReference type="SUPFAM" id="SSF56112">
    <property type="entry name" value="Protein kinase-like (PK-like)"/>
    <property type="match status" value="1"/>
</dbReference>
<dbReference type="EMBL" id="CALLCH030000019">
    <property type="protein sequence ID" value="CAI4219153.1"/>
    <property type="molecule type" value="Genomic_DNA"/>
</dbReference>
<dbReference type="GO" id="GO:0005634">
    <property type="term" value="C:nucleus"/>
    <property type="evidence" value="ECO:0007669"/>
    <property type="project" value="TreeGrafter"/>
</dbReference>
<dbReference type="GO" id="GO:0004674">
    <property type="term" value="F:protein serine/threonine kinase activity"/>
    <property type="evidence" value="ECO:0007669"/>
    <property type="project" value="TreeGrafter"/>
</dbReference>
<dbReference type="PROSITE" id="PS50011">
    <property type="entry name" value="PROTEIN_KINASE_DOM"/>
    <property type="match status" value="1"/>
</dbReference>
<feature type="region of interest" description="Disordered" evidence="1">
    <location>
        <begin position="442"/>
        <end position="489"/>
    </location>
</feature>
<dbReference type="SMART" id="SM00220">
    <property type="entry name" value="S_TKc"/>
    <property type="match status" value="1"/>
</dbReference>
<dbReference type="PANTHER" id="PTHR44167">
    <property type="entry name" value="OVARIAN-SPECIFIC SERINE/THREONINE-PROTEIN KINASE LOK-RELATED"/>
    <property type="match status" value="1"/>
</dbReference>
<comment type="caution">
    <text evidence="3">The sequence shown here is derived from an EMBL/GenBank/DDBJ whole genome shotgun (WGS) entry which is preliminary data.</text>
</comment>
<proteinExistence type="predicted"/>
<feature type="domain" description="Protein kinase" evidence="2">
    <location>
        <begin position="115"/>
        <end position="350"/>
    </location>
</feature>
<dbReference type="GO" id="GO:0005737">
    <property type="term" value="C:cytoplasm"/>
    <property type="evidence" value="ECO:0007669"/>
    <property type="project" value="TreeGrafter"/>
</dbReference>
<dbReference type="InterPro" id="IPR000719">
    <property type="entry name" value="Prot_kinase_dom"/>
</dbReference>
<dbReference type="PROSITE" id="PS00108">
    <property type="entry name" value="PROTEIN_KINASE_ST"/>
    <property type="match status" value="1"/>
</dbReference>
<dbReference type="GO" id="GO:0051598">
    <property type="term" value="P:meiotic recombination checkpoint signaling"/>
    <property type="evidence" value="ECO:0007669"/>
    <property type="project" value="TreeGrafter"/>
</dbReference>
<evidence type="ECO:0000313" key="3">
    <source>
        <dbReference type="EMBL" id="CAI4219153.1"/>
    </source>
</evidence>
<dbReference type="Pfam" id="PF00069">
    <property type="entry name" value="Pkinase"/>
    <property type="match status" value="1"/>
</dbReference>
<dbReference type="InterPro" id="IPR011009">
    <property type="entry name" value="Kinase-like_dom_sf"/>
</dbReference>
<evidence type="ECO:0000313" key="4">
    <source>
        <dbReference type="Proteomes" id="UP000838763"/>
    </source>
</evidence>
<reference evidence="3" key="1">
    <citation type="submission" date="2022-11" db="EMBL/GenBank/DDBJ databases">
        <authorList>
            <person name="Scott C."/>
            <person name="Bruce N."/>
        </authorList>
    </citation>
    <scope>NUCLEOTIDE SEQUENCE</scope>
</reference>
<dbReference type="Gene3D" id="1.10.510.10">
    <property type="entry name" value="Transferase(Phosphotransferase) domain 1"/>
    <property type="match status" value="1"/>
</dbReference>